<accession>A0A561Q264</accession>
<dbReference type="Proteomes" id="UP000320811">
    <property type="component" value="Unassembled WGS sequence"/>
</dbReference>
<protein>
    <submittedName>
        <fullName evidence="1">Uncharacterized protein</fullName>
    </submittedName>
</protein>
<dbReference type="EMBL" id="VIWO01000001">
    <property type="protein sequence ID" value="TWF44430.1"/>
    <property type="molecule type" value="Genomic_DNA"/>
</dbReference>
<sequence length="35" mass="3687">MPQSSPYSVLVQAKLATGPAFGANSLGLALFHCYF</sequence>
<reference evidence="1 2" key="1">
    <citation type="submission" date="2019-06" db="EMBL/GenBank/DDBJ databases">
        <title>Sorghum-associated microbial communities from plants grown in Nebraska, USA.</title>
        <authorList>
            <person name="Schachtman D."/>
        </authorList>
    </citation>
    <scope>NUCLEOTIDE SEQUENCE [LARGE SCALE GENOMIC DNA]</scope>
    <source>
        <strain evidence="1 2">1209</strain>
    </source>
</reference>
<comment type="caution">
    <text evidence="1">The sequence shown here is derived from an EMBL/GenBank/DDBJ whole genome shotgun (WGS) entry which is preliminary data.</text>
</comment>
<evidence type="ECO:0000313" key="2">
    <source>
        <dbReference type="Proteomes" id="UP000320811"/>
    </source>
</evidence>
<gene>
    <name evidence="1" type="ORF">FHW36_101350</name>
</gene>
<proteinExistence type="predicted"/>
<keyword evidence="2" id="KW-1185">Reference proteome</keyword>
<evidence type="ECO:0000313" key="1">
    <source>
        <dbReference type="EMBL" id="TWF44430.1"/>
    </source>
</evidence>
<organism evidence="1 2">
    <name type="scientific">Chitinophaga polysaccharea</name>
    <dbReference type="NCBI Taxonomy" id="1293035"/>
    <lineage>
        <taxon>Bacteria</taxon>
        <taxon>Pseudomonadati</taxon>
        <taxon>Bacteroidota</taxon>
        <taxon>Chitinophagia</taxon>
        <taxon>Chitinophagales</taxon>
        <taxon>Chitinophagaceae</taxon>
        <taxon>Chitinophaga</taxon>
    </lineage>
</organism>
<dbReference type="AlphaFoldDB" id="A0A561Q264"/>
<name>A0A561Q264_9BACT</name>